<name>A0A0E3JZU3_CLOSL</name>
<dbReference type="Proteomes" id="UP000033115">
    <property type="component" value="Chromosome"/>
</dbReference>
<dbReference type="PANTHER" id="PTHR40078:SF1">
    <property type="entry name" value="INTEGRAL MEMBRANE PROTEIN"/>
    <property type="match status" value="1"/>
</dbReference>
<dbReference type="KEGG" id="csq:CSCA_1533"/>
<dbReference type="Pfam" id="PF19700">
    <property type="entry name" value="DUF6198"/>
    <property type="match status" value="1"/>
</dbReference>
<dbReference type="AlphaFoldDB" id="A0A0E3JZU3"/>
<evidence type="ECO:0000313" key="2">
    <source>
        <dbReference type="EMBL" id="AKA68658.1"/>
    </source>
</evidence>
<keyword evidence="1" id="KW-0812">Transmembrane</keyword>
<keyword evidence="1" id="KW-0472">Membrane</keyword>
<dbReference type="STRING" id="1548.CSCA_1533"/>
<dbReference type="RefSeq" id="WP_029160077.1">
    <property type="nucleotide sequence ID" value="NZ_CP009933.1"/>
</dbReference>
<keyword evidence="3" id="KW-1185">Reference proteome</keyword>
<evidence type="ECO:0008006" key="4">
    <source>
        <dbReference type="Google" id="ProtNLM"/>
    </source>
</evidence>
<feature type="transmembrane region" description="Helical" evidence="1">
    <location>
        <begin position="184"/>
        <end position="204"/>
    </location>
</feature>
<organism evidence="2 3">
    <name type="scientific">Clostridium scatologenes</name>
    <dbReference type="NCBI Taxonomy" id="1548"/>
    <lineage>
        <taxon>Bacteria</taxon>
        <taxon>Bacillati</taxon>
        <taxon>Bacillota</taxon>
        <taxon>Clostridia</taxon>
        <taxon>Eubacteriales</taxon>
        <taxon>Clostridiaceae</taxon>
        <taxon>Clostridium</taxon>
    </lineage>
</organism>
<accession>A0A0E3JZU3</accession>
<feature type="transmembrane region" description="Helical" evidence="1">
    <location>
        <begin position="68"/>
        <end position="98"/>
    </location>
</feature>
<dbReference type="PANTHER" id="PTHR40078">
    <property type="entry name" value="INTEGRAL MEMBRANE PROTEIN-RELATED"/>
    <property type="match status" value="1"/>
</dbReference>
<sequence>MEFNLKVKSHNKWIQLLLKMPSLFLGFILFSIATLETIYSNLGVAPWDVLHMGIVYNTHLTLGEISQIVGLIIILISCFLGIVPGIGSLFNMYFIGIFIDFIDKLGIIRTPNSMLQRFLMLLFAIILTGFGSFFYLRVELGAGPRDGLMEGLVKKLNKPIWVIRGFIEISVLIIGYFLGGPVGVGTLIMAFLVGFSVDTAFKIGKYDSKTTNHMDLIKMYKFFTTNKNLT</sequence>
<dbReference type="HOGENOM" id="CLU_083843_0_1_9"/>
<protein>
    <recommendedName>
        <fullName evidence="4">Integral membrane protein</fullName>
    </recommendedName>
</protein>
<evidence type="ECO:0000313" key="3">
    <source>
        <dbReference type="Proteomes" id="UP000033115"/>
    </source>
</evidence>
<evidence type="ECO:0000256" key="1">
    <source>
        <dbReference type="SAM" id="Phobius"/>
    </source>
</evidence>
<reference evidence="2 3" key="1">
    <citation type="journal article" date="2015" name="J. Biotechnol.">
        <title>Complete genome sequence of a malodorant-producing acetogen, Clostridium scatologenes ATCC 25775(T).</title>
        <authorList>
            <person name="Zhu Z."/>
            <person name="Guo T."/>
            <person name="Zheng H."/>
            <person name="Song T."/>
            <person name="Ouyang P."/>
            <person name="Xie J."/>
        </authorList>
    </citation>
    <scope>NUCLEOTIDE SEQUENCE [LARGE SCALE GENOMIC DNA]</scope>
    <source>
        <strain evidence="2 3">ATCC 25775</strain>
    </source>
</reference>
<proteinExistence type="predicted"/>
<gene>
    <name evidence="2" type="ORF">CSCA_1533</name>
</gene>
<feature type="transmembrane region" description="Helical" evidence="1">
    <location>
        <begin position="12"/>
        <end position="32"/>
    </location>
</feature>
<keyword evidence="1" id="KW-1133">Transmembrane helix</keyword>
<feature type="transmembrane region" description="Helical" evidence="1">
    <location>
        <begin position="118"/>
        <end position="138"/>
    </location>
</feature>
<dbReference type="EMBL" id="CP009933">
    <property type="protein sequence ID" value="AKA68658.1"/>
    <property type="molecule type" value="Genomic_DNA"/>
</dbReference>
<dbReference type="InterPro" id="IPR038750">
    <property type="entry name" value="YczE/YyaS-like"/>
</dbReference>